<dbReference type="InterPro" id="IPR008166">
    <property type="entry name" value="Glyco_transf_92"/>
</dbReference>
<dbReference type="EMBL" id="MN740601">
    <property type="protein sequence ID" value="QHS78649.1"/>
    <property type="molecule type" value="Genomic_DNA"/>
</dbReference>
<protein>
    <recommendedName>
        <fullName evidence="8">Glycosyltransferase family 92 protein</fullName>
    </recommendedName>
</protein>
<organism evidence="7">
    <name type="scientific">viral metagenome</name>
    <dbReference type="NCBI Taxonomy" id="1070528"/>
    <lineage>
        <taxon>unclassified sequences</taxon>
        <taxon>metagenomes</taxon>
        <taxon>organismal metagenomes</taxon>
    </lineage>
</organism>
<dbReference type="PANTHER" id="PTHR21461:SF69">
    <property type="entry name" value="GLYCOSYLTRANSFERASE FAMILY 92 PROTEIN"/>
    <property type="match status" value="1"/>
</dbReference>
<sequence length="272" mass="32133">MQIAIHTVFILKENILFLEEWIKYHILLGFNKFYLYDNSKVNKVTGWDTRHSKTIVFGKINKYNINYDELVNMDDNQMNDHLKKLCDKYRCIEIIEWSPSDDKGNILYNQVDAHRHCLNIMKNNNIDWCANIDMDEYIVLGNFNNISDYITNLPSNVKNVKIGQIRFESRFYNLNKLVTEIKNAEINDLPRNHSNKNICNVNCTKDLGVHNIQLSSGRQITPPVKEICFNHYKLKYEKYKYIDNIDPNIKNKLDKNTFVSIIPTHHRSSSRP</sequence>
<keyword evidence="4" id="KW-0812">Transmembrane</keyword>
<dbReference type="AlphaFoldDB" id="A0A6C0AFU6"/>
<evidence type="ECO:0000256" key="2">
    <source>
        <dbReference type="ARBA" id="ARBA00022676"/>
    </source>
</evidence>
<name>A0A6C0AFU6_9ZZZZ</name>
<keyword evidence="6" id="KW-0472">Membrane</keyword>
<dbReference type="GO" id="GO:0016020">
    <property type="term" value="C:membrane"/>
    <property type="evidence" value="ECO:0007669"/>
    <property type="project" value="UniProtKB-SubCell"/>
</dbReference>
<keyword evidence="2" id="KW-0328">Glycosyltransferase</keyword>
<dbReference type="GO" id="GO:0005737">
    <property type="term" value="C:cytoplasm"/>
    <property type="evidence" value="ECO:0007669"/>
    <property type="project" value="TreeGrafter"/>
</dbReference>
<keyword evidence="5" id="KW-1133">Transmembrane helix</keyword>
<proteinExistence type="predicted"/>
<evidence type="ECO:0000256" key="3">
    <source>
        <dbReference type="ARBA" id="ARBA00022679"/>
    </source>
</evidence>
<evidence type="ECO:0000313" key="7">
    <source>
        <dbReference type="EMBL" id="QHS78649.1"/>
    </source>
</evidence>
<dbReference type="PANTHER" id="PTHR21461">
    <property type="entry name" value="GLYCOSYLTRANSFERASE FAMILY 92 PROTEIN"/>
    <property type="match status" value="1"/>
</dbReference>
<dbReference type="Pfam" id="PF01697">
    <property type="entry name" value="Glyco_transf_92"/>
    <property type="match status" value="1"/>
</dbReference>
<evidence type="ECO:0000256" key="4">
    <source>
        <dbReference type="ARBA" id="ARBA00022692"/>
    </source>
</evidence>
<dbReference type="GO" id="GO:0016757">
    <property type="term" value="F:glycosyltransferase activity"/>
    <property type="evidence" value="ECO:0007669"/>
    <property type="project" value="UniProtKB-KW"/>
</dbReference>
<evidence type="ECO:0000256" key="1">
    <source>
        <dbReference type="ARBA" id="ARBA00004167"/>
    </source>
</evidence>
<comment type="subcellular location">
    <subcellularLocation>
        <location evidence="1">Membrane</location>
        <topology evidence="1">Single-pass membrane protein</topology>
    </subcellularLocation>
</comment>
<keyword evidence="3" id="KW-0808">Transferase</keyword>
<evidence type="ECO:0008006" key="8">
    <source>
        <dbReference type="Google" id="ProtNLM"/>
    </source>
</evidence>
<evidence type="ECO:0000256" key="5">
    <source>
        <dbReference type="ARBA" id="ARBA00022989"/>
    </source>
</evidence>
<reference evidence="7" key="1">
    <citation type="journal article" date="2020" name="Nature">
        <title>Giant virus diversity and host interactions through global metagenomics.</title>
        <authorList>
            <person name="Schulz F."/>
            <person name="Roux S."/>
            <person name="Paez-Espino D."/>
            <person name="Jungbluth S."/>
            <person name="Walsh D.A."/>
            <person name="Denef V.J."/>
            <person name="McMahon K.D."/>
            <person name="Konstantinidis K.T."/>
            <person name="Eloe-Fadrosh E.A."/>
            <person name="Kyrpides N.C."/>
            <person name="Woyke T."/>
        </authorList>
    </citation>
    <scope>NUCLEOTIDE SEQUENCE</scope>
    <source>
        <strain evidence="7">GVMAG-S-1024976-23</strain>
    </source>
</reference>
<evidence type="ECO:0000256" key="6">
    <source>
        <dbReference type="ARBA" id="ARBA00023136"/>
    </source>
</evidence>
<accession>A0A6C0AFU6</accession>